<evidence type="ECO:0000313" key="13">
    <source>
        <dbReference type="EMBL" id="JAP70974.1"/>
    </source>
</evidence>
<keyword evidence="5" id="KW-0653">Protein transport</keyword>
<dbReference type="GO" id="GO:0006607">
    <property type="term" value="P:NLS-bearing protein import into nucleus"/>
    <property type="evidence" value="ECO:0007669"/>
    <property type="project" value="TreeGrafter"/>
</dbReference>
<keyword evidence="3" id="KW-0677">Repeat</keyword>
<feature type="coiled-coil region" evidence="10">
    <location>
        <begin position="445"/>
        <end position="493"/>
    </location>
</feature>
<comment type="subcellular location">
    <subcellularLocation>
        <location evidence="1">Nucleus</location>
        <location evidence="1">Nuclear pore complex</location>
    </subcellularLocation>
</comment>
<evidence type="ECO:0000256" key="6">
    <source>
        <dbReference type="ARBA" id="ARBA00023010"/>
    </source>
</evidence>
<dbReference type="AlphaFoldDB" id="A0A131XUI8"/>
<evidence type="ECO:0000259" key="12">
    <source>
        <dbReference type="Pfam" id="PF18437"/>
    </source>
</evidence>
<evidence type="ECO:0000256" key="1">
    <source>
        <dbReference type="ARBA" id="ARBA00004567"/>
    </source>
</evidence>
<feature type="domain" description="Nup54 C-terminal interacting" evidence="12">
    <location>
        <begin position="571"/>
        <end position="605"/>
    </location>
</feature>
<dbReference type="PANTHER" id="PTHR13000:SF0">
    <property type="entry name" value="NUCLEOPORIN P54"/>
    <property type="match status" value="1"/>
</dbReference>
<feature type="domain" description="Nucleoporin Nup54 alpha-helical" evidence="11">
    <location>
        <begin position="415"/>
        <end position="553"/>
    </location>
</feature>
<evidence type="ECO:0000313" key="14">
    <source>
        <dbReference type="EMBL" id="MXV00270.1"/>
    </source>
</evidence>
<evidence type="ECO:0000256" key="9">
    <source>
        <dbReference type="ARBA" id="ARBA00060798"/>
    </source>
</evidence>
<evidence type="ECO:0000256" key="10">
    <source>
        <dbReference type="SAM" id="Coils"/>
    </source>
</evidence>
<dbReference type="Gene3D" id="1.20.5.490">
    <property type="entry name" value="Single helix bin"/>
    <property type="match status" value="1"/>
</dbReference>
<keyword evidence="10" id="KW-0175">Coiled coil</keyword>
<reference evidence="14" key="2">
    <citation type="submission" date="2019-12" db="EMBL/GenBank/DDBJ databases">
        <title>An insight into the sialome of adult female Ixodes ricinus ticks feeding for 6 days.</title>
        <authorList>
            <person name="Perner J."/>
            <person name="Ribeiro J.M.C."/>
        </authorList>
    </citation>
    <scope>NUCLEOTIDE SEQUENCE</scope>
    <source>
        <strain evidence="14">Semi-engorged</strain>
        <tissue evidence="14">Salivary glands</tissue>
    </source>
</reference>
<dbReference type="EMBL" id="GEFM01004822">
    <property type="protein sequence ID" value="JAP70974.1"/>
    <property type="molecule type" value="mRNA"/>
</dbReference>
<dbReference type="Pfam" id="PF18437">
    <property type="entry name" value="Nup54_C"/>
    <property type="match status" value="1"/>
</dbReference>
<keyword evidence="7" id="KW-0906">Nuclear pore complex</keyword>
<keyword evidence="8" id="KW-0539">Nucleus</keyword>
<reference evidence="13" key="1">
    <citation type="submission" date="2016-02" db="EMBL/GenBank/DDBJ databases">
        <title>RNAseq analyses of the midgut from blood- or serum-fed Ixodes ricinus ticks.</title>
        <authorList>
            <person name="Perner J."/>
            <person name="Provaznik J."/>
            <person name="Schrenkova J."/>
            <person name="Urbanova V."/>
            <person name="Ribeiro J.M."/>
            <person name="Kopacek P."/>
        </authorList>
    </citation>
    <scope>NUCLEOTIDE SEQUENCE</scope>
    <source>
        <tissue evidence="13">Gut</tissue>
    </source>
</reference>
<sequence>MAGFTFGSSFQAPTAATTQSFGAFGAPAATQPAASTFSFGAPAKTTGFSFAGFGAPSTSTTAPTFGTTGTTGFSFGSTAPATTAGTGFGFGFGQPASTAAAGTGFSFGQPAAATTATTGAPGFAFGQPAGTGFGFGAQTTSTAPTFNFSGGLGTASSAPGFSFGTAAPITSTGSTGFNFGGFGAGTSTTQSSLFGGGSLFSTGFGTSAGAAPTFGAAGAAAQAGGAGAAGNVANLAAALSLPTVFNDERDAILAKWNQLQAFWGTGKGYFSGQAPPVTFTPDNPFCCFKAIGYSALPTSKPEDGLVALVFEKRLEDVQPVQTQLVEGLHRVLGSKPTLSVCVDGLKSLSPDKCELVVYVMERSPSGAVRRVPSNELATFMDGFSVKPQLTTLGVQAVVSKAAPSKDWLKQYLDNPPCGMDPLLWQQAKLDNPDPDRLIPVPMIGFAELRRRFKLQEHEIKQHQSRLDIIAEDIAELQRQHATTVAKIEEHKRKQSDLNHRVLKVMVHQEVNRKLGFGIQPEEEKLRTILESNLAELSAPTQFKGRLNELMSQIKMQNNHMTCASAPLSCTLDPAFVDQLKEHLKNQQCGISQLVKILKTDMEDLKAVESSLQQGAAAQRR</sequence>
<evidence type="ECO:0000256" key="5">
    <source>
        <dbReference type="ARBA" id="ARBA00022927"/>
    </source>
</evidence>
<name>A0A131XUI8_IXORI</name>
<dbReference type="GO" id="GO:0017056">
    <property type="term" value="F:structural constituent of nuclear pore"/>
    <property type="evidence" value="ECO:0007669"/>
    <property type="project" value="TreeGrafter"/>
</dbReference>
<dbReference type="PANTHER" id="PTHR13000">
    <property type="entry name" value="NUCLEOPORIN P54"/>
    <property type="match status" value="1"/>
</dbReference>
<dbReference type="EMBL" id="GIFC01018186">
    <property type="protein sequence ID" value="MXV00270.1"/>
    <property type="molecule type" value="Transcribed_RNA"/>
</dbReference>
<dbReference type="GO" id="GO:0036228">
    <property type="term" value="P:protein localization to nuclear inner membrane"/>
    <property type="evidence" value="ECO:0007669"/>
    <property type="project" value="TreeGrafter"/>
</dbReference>
<dbReference type="InterPro" id="IPR024864">
    <property type="entry name" value="Nup54/Nup57/Nup44"/>
</dbReference>
<keyword evidence="6" id="KW-0811">Translocation</keyword>
<protein>
    <submittedName>
        <fullName evidence="14">Putative nuclear pore complex p54 component sc nup57</fullName>
    </submittedName>
    <submittedName>
        <fullName evidence="13">Putative nucleoporin p54</fullName>
    </submittedName>
</protein>
<evidence type="ECO:0000256" key="8">
    <source>
        <dbReference type="ARBA" id="ARBA00023242"/>
    </source>
</evidence>
<evidence type="ECO:0000256" key="3">
    <source>
        <dbReference type="ARBA" id="ARBA00022737"/>
    </source>
</evidence>
<evidence type="ECO:0000256" key="7">
    <source>
        <dbReference type="ARBA" id="ARBA00023132"/>
    </source>
</evidence>
<dbReference type="FunFam" id="1.20.5.490:FF:000003">
    <property type="entry name" value="nucleoporin p54 isoform X1"/>
    <property type="match status" value="1"/>
</dbReference>
<dbReference type="Pfam" id="PF13874">
    <property type="entry name" value="Nup54"/>
    <property type="match status" value="1"/>
</dbReference>
<accession>A0A131XUI8</accession>
<keyword evidence="4" id="KW-0509">mRNA transport</keyword>
<evidence type="ECO:0000256" key="2">
    <source>
        <dbReference type="ARBA" id="ARBA00022448"/>
    </source>
</evidence>
<keyword evidence="2" id="KW-0813">Transport</keyword>
<dbReference type="Gene3D" id="1.20.5.170">
    <property type="match status" value="1"/>
</dbReference>
<proteinExistence type="evidence at transcript level"/>
<organism evidence="13">
    <name type="scientific">Ixodes ricinus</name>
    <name type="common">Common tick</name>
    <name type="synonym">Acarus ricinus</name>
    <dbReference type="NCBI Taxonomy" id="34613"/>
    <lineage>
        <taxon>Eukaryota</taxon>
        <taxon>Metazoa</taxon>
        <taxon>Ecdysozoa</taxon>
        <taxon>Arthropoda</taxon>
        <taxon>Chelicerata</taxon>
        <taxon>Arachnida</taxon>
        <taxon>Acari</taxon>
        <taxon>Parasitiformes</taxon>
        <taxon>Ixodida</taxon>
        <taxon>Ixodoidea</taxon>
        <taxon>Ixodidae</taxon>
        <taxon>Ixodinae</taxon>
        <taxon>Ixodes</taxon>
    </lineage>
</organism>
<dbReference type="InterPro" id="IPR040985">
    <property type="entry name" value="Nup54_C"/>
</dbReference>
<dbReference type="InterPro" id="IPR025712">
    <property type="entry name" value="Nup54_alpha-helical_dom"/>
</dbReference>
<dbReference type="GO" id="GO:0051028">
    <property type="term" value="P:mRNA transport"/>
    <property type="evidence" value="ECO:0007669"/>
    <property type="project" value="UniProtKB-KW"/>
</dbReference>
<comment type="similarity">
    <text evidence="9">Belongs to the NUP54 family.</text>
</comment>
<dbReference type="GO" id="GO:0006999">
    <property type="term" value="P:nuclear pore organization"/>
    <property type="evidence" value="ECO:0007669"/>
    <property type="project" value="TreeGrafter"/>
</dbReference>
<dbReference type="GO" id="GO:0044613">
    <property type="term" value="C:nuclear pore central transport channel"/>
    <property type="evidence" value="ECO:0007669"/>
    <property type="project" value="TreeGrafter"/>
</dbReference>
<evidence type="ECO:0000259" key="11">
    <source>
        <dbReference type="Pfam" id="PF13874"/>
    </source>
</evidence>
<evidence type="ECO:0000256" key="4">
    <source>
        <dbReference type="ARBA" id="ARBA00022816"/>
    </source>
</evidence>